<dbReference type="AlphaFoldDB" id="A0A6N4UXS7"/>
<reference evidence="2 3" key="1">
    <citation type="journal article" date="2019" name="Emerg. Microbes Infect.">
        <title>Comprehensive subspecies identification of 175 nontuberculous mycobacteria species based on 7547 genomic profiles.</title>
        <authorList>
            <person name="Matsumoto Y."/>
            <person name="Kinjo T."/>
            <person name="Motooka D."/>
            <person name="Nabeya D."/>
            <person name="Jung N."/>
            <person name="Uechi K."/>
            <person name="Horii T."/>
            <person name="Iida T."/>
            <person name="Fujita J."/>
            <person name="Nakamura S."/>
        </authorList>
    </citation>
    <scope>NUCLEOTIDE SEQUENCE [LARGE SCALE GENOMIC DNA]</scope>
    <source>
        <strain evidence="2 3">JCM 12272</strain>
    </source>
</reference>
<accession>A0A6N4UXS7</accession>
<organism evidence="2 3">
    <name type="scientific">Mycolicibacterium alvei</name>
    <dbReference type="NCBI Taxonomy" id="67081"/>
    <lineage>
        <taxon>Bacteria</taxon>
        <taxon>Bacillati</taxon>
        <taxon>Actinomycetota</taxon>
        <taxon>Actinomycetes</taxon>
        <taxon>Mycobacteriales</taxon>
        <taxon>Mycobacteriaceae</taxon>
        <taxon>Mycolicibacterium</taxon>
    </lineage>
</organism>
<dbReference type="InterPro" id="IPR012340">
    <property type="entry name" value="NA-bd_OB-fold"/>
</dbReference>
<dbReference type="Proteomes" id="UP000466906">
    <property type="component" value="Chromosome"/>
</dbReference>
<dbReference type="InterPro" id="IPR002878">
    <property type="entry name" value="ChsH2_C"/>
</dbReference>
<proteinExistence type="predicted"/>
<name>A0A6N4UXS7_9MYCO</name>
<evidence type="ECO:0000313" key="2">
    <source>
        <dbReference type="EMBL" id="BBX28487.1"/>
    </source>
</evidence>
<evidence type="ECO:0000313" key="3">
    <source>
        <dbReference type="Proteomes" id="UP000466906"/>
    </source>
</evidence>
<dbReference type="SUPFAM" id="SSF50249">
    <property type="entry name" value="Nucleic acid-binding proteins"/>
    <property type="match status" value="1"/>
</dbReference>
<evidence type="ECO:0000259" key="1">
    <source>
        <dbReference type="Pfam" id="PF01796"/>
    </source>
</evidence>
<feature type="domain" description="ChsH2 C-terminal OB-fold" evidence="1">
    <location>
        <begin position="324"/>
        <end position="379"/>
    </location>
</feature>
<protein>
    <recommendedName>
        <fullName evidence="1">ChsH2 C-terminal OB-fold domain-containing protein</fullName>
    </recommendedName>
</protein>
<sequence>MSDVVSIGTYLPPWTTAVGNNIRRAKGPDEDAVTMAVAAGRAADPTASARLVVLVSRDFPLLEGGNGAVLLAGLSLPADVPVTEVLGGAPAVLDQITSAPAGTLVIAADDTETVASAAAALTGDQGSGAALIPLGRQTRSLPTTARGRDGKHHVYADARLQREIGVKSTLAQLRLDATQSVAAVAGVKAGQLEAGLDTSAAADDATVSGAALIRVLAAAIENGTSGLVLAVEQSCITAARLELGAAQPAITRDEAVTGELPRFSTADGVGIPISLAAYARAFEPKLRWEAAVFDERPGIDSAPQFPPRARVDDNGMLATDYRLVPLPRTGTVYTHTTVRIPVPDLPGPYSLAVIQLDKSPVRVLLKVTGVPAGEATVGQAGSVVLRKIASRSGIPDYGYAFWPNRVAAHPKSALDVQGELV</sequence>
<dbReference type="Pfam" id="PF01796">
    <property type="entry name" value="OB_ChsH2_C"/>
    <property type="match status" value="1"/>
</dbReference>
<dbReference type="KEGG" id="malv:MALV_36120"/>
<dbReference type="RefSeq" id="WP_163666170.1">
    <property type="nucleotide sequence ID" value="NZ_AP022565.1"/>
</dbReference>
<gene>
    <name evidence="2" type="ORF">MALV_36120</name>
</gene>
<keyword evidence="3" id="KW-1185">Reference proteome</keyword>
<dbReference type="EMBL" id="AP022565">
    <property type="protein sequence ID" value="BBX28487.1"/>
    <property type="molecule type" value="Genomic_DNA"/>
</dbReference>